<keyword evidence="3" id="KW-1185">Reference proteome</keyword>
<dbReference type="InterPro" id="IPR002696">
    <property type="entry name" value="Membr_insert_effic_factor_YidD"/>
</dbReference>
<sequence length="99" mass="10923">MSAPASHAAARSVGAPSRRPWTRRLVVLPLVTVIRLYQNIVSPMRPATCRYYPSCSAYAVTALERFGLLKGTWLAARRLIRCHPWSSGGVDHVPPGPDR</sequence>
<dbReference type="GO" id="GO:0005886">
    <property type="term" value="C:plasma membrane"/>
    <property type="evidence" value="ECO:0007669"/>
    <property type="project" value="UniProtKB-SubCell"/>
</dbReference>
<comment type="function">
    <text evidence="1">Could be involved in insertion of integral membrane proteins into the membrane.</text>
</comment>
<evidence type="ECO:0000313" key="3">
    <source>
        <dbReference type="Proteomes" id="UP000035721"/>
    </source>
</evidence>
<dbReference type="Proteomes" id="UP000035721">
    <property type="component" value="Unassembled WGS sequence"/>
</dbReference>
<evidence type="ECO:0000313" key="2">
    <source>
        <dbReference type="EMBL" id="CCH80162.1"/>
    </source>
</evidence>
<dbReference type="SMART" id="SM01234">
    <property type="entry name" value="Haemolytic"/>
    <property type="match status" value="1"/>
</dbReference>
<comment type="subcellular location">
    <subcellularLocation>
        <location evidence="1">Cell membrane</location>
        <topology evidence="1">Peripheral membrane protein</topology>
        <orientation evidence="1">Cytoplasmic side</orientation>
    </subcellularLocation>
</comment>
<organism evidence="2 3">
    <name type="scientific">Nostocoides japonicum T1-X7</name>
    <dbReference type="NCBI Taxonomy" id="1194083"/>
    <lineage>
        <taxon>Bacteria</taxon>
        <taxon>Bacillati</taxon>
        <taxon>Actinomycetota</taxon>
        <taxon>Actinomycetes</taxon>
        <taxon>Micrococcales</taxon>
        <taxon>Intrasporangiaceae</taxon>
        <taxon>Nostocoides</taxon>
    </lineage>
</organism>
<dbReference type="PANTHER" id="PTHR33383:SF1">
    <property type="entry name" value="MEMBRANE PROTEIN INSERTION EFFICIENCY FACTOR-RELATED"/>
    <property type="match status" value="1"/>
</dbReference>
<reference evidence="2 3" key="1">
    <citation type="journal article" date="2013" name="ISME J.">
        <title>A metabolic model for members of the genus Tetrasphaera involved in enhanced biological phosphorus removal.</title>
        <authorList>
            <person name="Kristiansen R."/>
            <person name="Nguyen H.T.T."/>
            <person name="Saunders A.M."/>
            <person name="Nielsen J.L."/>
            <person name="Wimmer R."/>
            <person name="Le V.Q."/>
            <person name="McIlroy S.J."/>
            <person name="Petrovski S."/>
            <person name="Seviour R.J."/>
            <person name="Calteau A."/>
            <person name="Nielsen K.L."/>
            <person name="Nielsen P.H."/>
        </authorList>
    </citation>
    <scope>NUCLEOTIDE SEQUENCE [LARGE SCALE GENOMIC DNA]</scope>
    <source>
        <strain evidence="2 3">T1-X7</strain>
    </source>
</reference>
<dbReference type="RefSeq" id="WP_327152646.1">
    <property type="nucleotide sequence ID" value="NZ_HF570958.1"/>
</dbReference>
<dbReference type="Pfam" id="PF01809">
    <property type="entry name" value="YidD"/>
    <property type="match status" value="1"/>
</dbReference>
<name>A0A077M538_9MICO</name>
<dbReference type="EMBL" id="CAJB01000412">
    <property type="protein sequence ID" value="CCH80162.1"/>
    <property type="molecule type" value="Genomic_DNA"/>
</dbReference>
<dbReference type="HAMAP" id="MF_00386">
    <property type="entry name" value="UPF0161_YidD"/>
    <property type="match status" value="1"/>
</dbReference>
<comment type="caution">
    <text evidence="2">The sequence shown here is derived from an EMBL/GenBank/DDBJ whole genome shotgun (WGS) entry which is preliminary data.</text>
</comment>
<dbReference type="AlphaFoldDB" id="A0A077M538"/>
<keyword evidence="1" id="KW-1003">Cell membrane</keyword>
<accession>A0A077M538</accession>
<comment type="similarity">
    <text evidence="1">Belongs to the UPF0161 family.</text>
</comment>
<dbReference type="PANTHER" id="PTHR33383">
    <property type="entry name" value="MEMBRANE PROTEIN INSERTION EFFICIENCY FACTOR-RELATED"/>
    <property type="match status" value="1"/>
</dbReference>
<dbReference type="STRING" id="1194083.BN12_780011"/>
<proteinExistence type="inferred from homology"/>
<protein>
    <recommendedName>
        <fullName evidence="1">Putative membrane protein insertion efficiency factor</fullName>
    </recommendedName>
</protein>
<keyword evidence="1" id="KW-0472">Membrane</keyword>
<gene>
    <name evidence="2" type="primary">yidD</name>
    <name evidence="2" type="ORF">BN12_780011</name>
</gene>
<dbReference type="NCBIfam" id="TIGR00278">
    <property type="entry name" value="membrane protein insertion efficiency factor YidD"/>
    <property type="match status" value="1"/>
</dbReference>
<evidence type="ECO:0000256" key="1">
    <source>
        <dbReference type="HAMAP-Rule" id="MF_00386"/>
    </source>
</evidence>